<reference evidence="4" key="2">
    <citation type="journal article" date="2023" name="Plants (Basel)">
        <title>Annotation of the Turnera subulata (Passifloraceae) Draft Genome Reveals the S-Locus Evolved after the Divergence of Turneroideae from Passifloroideae in a Stepwise Manner.</title>
        <authorList>
            <person name="Henning P.M."/>
            <person name="Roalson E.H."/>
            <person name="Mir W."/>
            <person name="McCubbin A.G."/>
            <person name="Shore J.S."/>
        </authorList>
    </citation>
    <scope>NUCLEOTIDE SEQUENCE</scope>
    <source>
        <strain evidence="4">F60SS</strain>
    </source>
</reference>
<feature type="region of interest" description="Disordered" evidence="1">
    <location>
        <begin position="152"/>
        <end position="210"/>
    </location>
</feature>
<dbReference type="OrthoDB" id="1149618at2759"/>
<dbReference type="InterPro" id="IPR058580">
    <property type="entry name" value="DUF2828"/>
</dbReference>
<keyword evidence="5" id="KW-1185">Reference proteome</keyword>
<organism evidence="4 5">
    <name type="scientific">Turnera subulata</name>
    <dbReference type="NCBI Taxonomy" id="218843"/>
    <lineage>
        <taxon>Eukaryota</taxon>
        <taxon>Viridiplantae</taxon>
        <taxon>Streptophyta</taxon>
        <taxon>Embryophyta</taxon>
        <taxon>Tracheophyta</taxon>
        <taxon>Spermatophyta</taxon>
        <taxon>Magnoliopsida</taxon>
        <taxon>eudicotyledons</taxon>
        <taxon>Gunneridae</taxon>
        <taxon>Pentapetalae</taxon>
        <taxon>rosids</taxon>
        <taxon>fabids</taxon>
        <taxon>Malpighiales</taxon>
        <taxon>Passifloraceae</taxon>
        <taxon>Turnera</taxon>
    </lineage>
</organism>
<evidence type="ECO:0000259" key="3">
    <source>
        <dbReference type="Pfam" id="PF25043"/>
    </source>
</evidence>
<reference evidence="4" key="1">
    <citation type="submission" date="2022-02" db="EMBL/GenBank/DDBJ databases">
        <authorList>
            <person name="Henning P.M."/>
            <person name="McCubbin A.G."/>
            <person name="Shore J.S."/>
        </authorList>
    </citation>
    <scope>NUCLEOTIDE SEQUENCE</scope>
    <source>
        <strain evidence="4">F60SS</strain>
        <tissue evidence="4">Leaves</tissue>
    </source>
</reference>
<dbReference type="PIRSF" id="PIRSF015417">
    <property type="entry name" value="T31B5_30_vWA"/>
    <property type="match status" value="1"/>
</dbReference>
<evidence type="ECO:0000313" key="4">
    <source>
        <dbReference type="EMBL" id="KAJ4825697.1"/>
    </source>
</evidence>
<dbReference type="EMBL" id="JAKUCV010006825">
    <property type="protein sequence ID" value="KAJ4825697.1"/>
    <property type="molecule type" value="Genomic_DNA"/>
</dbReference>
<dbReference type="Proteomes" id="UP001141552">
    <property type="component" value="Unassembled WGS sequence"/>
</dbReference>
<dbReference type="Pfam" id="PF25043">
    <property type="entry name" value="DUF7788"/>
    <property type="match status" value="1"/>
</dbReference>
<feature type="compositionally biased region" description="Basic and acidic residues" evidence="1">
    <location>
        <begin position="152"/>
        <end position="168"/>
    </location>
</feature>
<evidence type="ECO:0000256" key="1">
    <source>
        <dbReference type="SAM" id="MobiDB-lite"/>
    </source>
</evidence>
<dbReference type="InterPro" id="IPR011205">
    <property type="entry name" value="UCP015417_vWA"/>
</dbReference>
<feature type="domain" description="DUF7788" evidence="3">
    <location>
        <begin position="444"/>
        <end position="668"/>
    </location>
</feature>
<gene>
    <name evidence="4" type="ORF">Tsubulata_001190</name>
</gene>
<feature type="region of interest" description="Disordered" evidence="1">
    <location>
        <begin position="1"/>
        <end position="31"/>
    </location>
</feature>
<dbReference type="InterPro" id="IPR036465">
    <property type="entry name" value="vWFA_dom_sf"/>
</dbReference>
<feature type="region of interest" description="Disordered" evidence="1">
    <location>
        <begin position="557"/>
        <end position="589"/>
    </location>
</feature>
<dbReference type="InterPro" id="IPR056690">
    <property type="entry name" value="DUF7788"/>
</dbReference>
<protein>
    <submittedName>
        <fullName evidence="4">Uncharacterized protein</fullName>
    </submittedName>
</protein>
<dbReference type="PANTHER" id="PTHR31373">
    <property type="entry name" value="OS06G0652100 PROTEIN"/>
    <property type="match status" value="1"/>
</dbReference>
<evidence type="ECO:0000313" key="5">
    <source>
        <dbReference type="Proteomes" id="UP001141552"/>
    </source>
</evidence>
<comment type="caution">
    <text evidence="4">The sequence shown here is derived from an EMBL/GenBank/DDBJ whole genome shotgun (WGS) entry which is preliminary data.</text>
</comment>
<feature type="compositionally biased region" description="Low complexity" evidence="1">
    <location>
        <begin position="562"/>
        <end position="575"/>
    </location>
</feature>
<dbReference type="PANTHER" id="PTHR31373:SF27">
    <property type="entry name" value="TROVE DOMAIN-CONTAINING PROTEIN"/>
    <property type="match status" value="1"/>
</dbReference>
<dbReference type="Gene3D" id="3.40.50.410">
    <property type="entry name" value="von Willebrand factor, type A domain"/>
    <property type="match status" value="1"/>
</dbReference>
<dbReference type="AlphaFoldDB" id="A0A9Q0F8B3"/>
<feature type="compositionally biased region" description="Basic and acidic residues" evidence="1">
    <location>
        <begin position="195"/>
        <end position="210"/>
    </location>
</feature>
<accession>A0A9Q0F8B3</accession>
<dbReference type="Pfam" id="PF11443">
    <property type="entry name" value="DUF2828"/>
    <property type="match status" value="1"/>
</dbReference>
<evidence type="ECO:0000259" key="2">
    <source>
        <dbReference type="Pfam" id="PF11443"/>
    </source>
</evidence>
<sequence length="682" mass="78062">MASSNPSLLLGPPEIHANRHQGGGGSTSASASQFGFTENNSLTYVATGNPCLDFFFKVVPSTESRKLVELLKKAYTHNPLTALKLIFNLRGVRGTGKSDKEGFYTAALWLHNNHPRTLACNTKVVAEFGYYKDLLEILFRLLEGENVRERGREEWRREKAGKDREAQRRRSPASRRQPIVQRSHHKRKASTLSVSKEKESSRGGKPLPRDVRLAEKKAKFDAGREEARELRLKNVQDKAKRAFDRYSRDPVFRFLHDCVADVFAEDLIKDVQSLNAGEITKISLASKWCPSLDSSYDKATLICESIARRVFPKESYPEYEGIEEAHYVYRIRDRLRKQVLVPLHKVLEIPEVYMCANKWESIPYNRVPSVAMKNYKPLFLDHDPERFNGYLEDVKKGDDKIAAGALLPHEIIARLHDRDDQGKVAEVQWARMVEDMLKNGKLNNCIAVCDVSGSMKGTPMEVCVALGLLISELSQEPWKGKVITFSERPQIHLIKGDSLLEKTRFVREMDWGTNTDFQKVFDRILQVAVDGNLSEEQMIKKVIVFSDMEFDEASGHHRSYNRYSSDSDTDGSYSDSDTDDSYTYRRRRKTNKRPKGWETDYEVIQRKFREKGFKKVPDIVFWNLRDSEATPVHAEQTGVAMVSGFSKNMVKLFLDNVEIANPVEVMEQAISGELYQKLVVWD</sequence>
<name>A0A9Q0F8B3_9ROSI</name>
<proteinExistence type="predicted"/>
<dbReference type="SUPFAM" id="SSF53300">
    <property type="entry name" value="vWA-like"/>
    <property type="match status" value="1"/>
</dbReference>
<feature type="domain" description="DUF2828" evidence="2">
    <location>
        <begin position="37"/>
        <end position="442"/>
    </location>
</feature>